<name>A0ABP9HL78_9ACTN</name>
<dbReference type="InterPro" id="IPR050508">
    <property type="entry name" value="Methyltransf_Superfamily"/>
</dbReference>
<dbReference type="RefSeq" id="WP_345711627.1">
    <property type="nucleotide sequence ID" value="NZ_BAABIL010000173.1"/>
</dbReference>
<dbReference type="InterPro" id="IPR029063">
    <property type="entry name" value="SAM-dependent_MTases_sf"/>
</dbReference>
<gene>
    <name evidence="2" type="ORF">GCM10023225_13230</name>
</gene>
<evidence type="ECO:0000313" key="3">
    <source>
        <dbReference type="Proteomes" id="UP001501195"/>
    </source>
</evidence>
<dbReference type="SUPFAM" id="SSF53335">
    <property type="entry name" value="S-adenosyl-L-methionine-dependent methyltransferases"/>
    <property type="match status" value="1"/>
</dbReference>
<dbReference type="InterPro" id="IPR041698">
    <property type="entry name" value="Methyltransf_25"/>
</dbReference>
<dbReference type="PANTHER" id="PTHR42912">
    <property type="entry name" value="METHYLTRANSFERASE"/>
    <property type="match status" value="1"/>
</dbReference>
<accession>A0ABP9HL78</accession>
<comment type="caution">
    <text evidence="2">The sequence shown here is derived from an EMBL/GenBank/DDBJ whole genome shotgun (WGS) entry which is preliminary data.</text>
</comment>
<evidence type="ECO:0000259" key="1">
    <source>
        <dbReference type="Pfam" id="PF13649"/>
    </source>
</evidence>
<evidence type="ECO:0000313" key="2">
    <source>
        <dbReference type="EMBL" id="GAA4973171.1"/>
    </source>
</evidence>
<keyword evidence="3" id="KW-1185">Reference proteome</keyword>
<dbReference type="Proteomes" id="UP001501195">
    <property type="component" value="Unassembled WGS sequence"/>
</dbReference>
<feature type="domain" description="Methyltransferase" evidence="1">
    <location>
        <begin position="26"/>
        <end position="123"/>
    </location>
</feature>
<protein>
    <recommendedName>
        <fullName evidence="1">Methyltransferase domain-containing protein</fullName>
    </recommendedName>
</protein>
<reference evidence="3" key="1">
    <citation type="journal article" date="2019" name="Int. J. Syst. Evol. Microbiol.">
        <title>The Global Catalogue of Microorganisms (GCM) 10K type strain sequencing project: providing services to taxonomists for standard genome sequencing and annotation.</title>
        <authorList>
            <consortium name="The Broad Institute Genomics Platform"/>
            <consortium name="The Broad Institute Genome Sequencing Center for Infectious Disease"/>
            <person name="Wu L."/>
            <person name="Ma J."/>
        </authorList>
    </citation>
    <scope>NUCLEOTIDE SEQUENCE [LARGE SCALE GENOMIC DNA]</scope>
    <source>
        <strain evidence="3">JCM 18126</strain>
    </source>
</reference>
<organism evidence="2 3">
    <name type="scientific">Kineococcus glutinatus</name>
    <dbReference type="NCBI Taxonomy" id="1070872"/>
    <lineage>
        <taxon>Bacteria</taxon>
        <taxon>Bacillati</taxon>
        <taxon>Actinomycetota</taxon>
        <taxon>Actinomycetes</taxon>
        <taxon>Kineosporiales</taxon>
        <taxon>Kineosporiaceae</taxon>
        <taxon>Kineococcus</taxon>
    </lineage>
</organism>
<dbReference type="CDD" id="cd02440">
    <property type="entry name" value="AdoMet_MTases"/>
    <property type="match status" value="1"/>
</dbReference>
<dbReference type="EMBL" id="BAABIL010000173">
    <property type="protein sequence ID" value="GAA4973171.1"/>
    <property type="molecule type" value="Genomic_DNA"/>
</dbReference>
<sequence>MTSPAPGAARARWAVGVVDPRPGDRVLEVGCGPGVAAELVCGRLADGRLVALDRSPVAVRRAAARAAAHVTAGRLEVRLGELAGLDDPPGSFDVAFCVDVNLFWVRDAGAELAVLRRVLRPGGVLHVLWGPAGPTDRGRVLGVVPVALAGAGFADVVVRDGPGGFGASARTGVGAAASSPGGRPS</sequence>
<dbReference type="Gene3D" id="3.40.50.150">
    <property type="entry name" value="Vaccinia Virus protein VP39"/>
    <property type="match status" value="1"/>
</dbReference>
<proteinExistence type="predicted"/>
<dbReference type="Pfam" id="PF13649">
    <property type="entry name" value="Methyltransf_25"/>
    <property type="match status" value="1"/>
</dbReference>